<dbReference type="InterPro" id="IPR016161">
    <property type="entry name" value="Ald_DH/histidinol_DH"/>
</dbReference>
<dbReference type="InterPro" id="IPR015590">
    <property type="entry name" value="Aldehyde_DH_dom"/>
</dbReference>
<dbReference type="PROSITE" id="PS00687">
    <property type="entry name" value="ALDEHYDE_DEHYDR_GLU"/>
    <property type="match status" value="1"/>
</dbReference>
<organism evidence="8 9">
    <name type="scientific">Exidia glandulosa HHB12029</name>
    <dbReference type="NCBI Taxonomy" id="1314781"/>
    <lineage>
        <taxon>Eukaryota</taxon>
        <taxon>Fungi</taxon>
        <taxon>Dikarya</taxon>
        <taxon>Basidiomycota</taxon>
        <taxon>Agaricomycotina</taxon>
        <taxon>Agaricomycetes</taxon>
        <taxon>Auriculariales</taxon>
        <taxon>Exidiaceae</taxon>
        <taxon>Exidia</taxon>
    </lineage>
</organism>
<dbReference type="PANTHER" id="PTHR43570:SF16">
    <property type="entry name" value="ALDEHYDE DEHYDROGENASE TYPE III, ISOFORM Q"/>
    <property type="match status" value="1"/>
</dbReference>
<dbReference type="EMBL" id="KV426043">
    <property type="protein sequence ID" value="KZV90694.1"/>
    <property type="molecule type" value="Genomic_DNA"/>
</dbReference>
<evidence type="ECO:0000313" key="8">
    <source>
        <dbReference type="EMBL" id="KZV90694.1"/>
    </source>
</evidence>
<dbReference type="InterPro" id="IPR012394">
    <property type="entry name" value="Aldehyde_DH_NAD(P)"/>
</dbReference>
<evidence type="ECO:0000256" key="5">
    <source>
        <dbReference type="PROSITE-ProRule" id="PRU10007"/>
    </source>
</evidence>
<evidence type="ECO:0000256" key="2">
    <source>
        <dbReference type="ARBA" id="ARBA00023002"/>
    </source>
</evidence>
<evidence type="ECO:0000256" key="6">
    <source>
        <dbReference type="RuleBase" id="RU003345"/>
    </source>
</evidence>
<reference evidence="8 9" key="1">
    <citation type="journal article" date="2016" name="Mol. Biol. Evol.">
        <title>Comparative Genomics of Early-Diverging Mushroom-Forming Fungi Provides Insights into the Origins of Lignocellulose Decay Capabilities.</title>
        <authorList>
            <person name="Nagy L.G."/>
            <person name="Riley R."/>
            <person name="Tritt A."/>
            <person name="Adam C."/>
            <person name="Daum C."/>
            <person name="Floudas D."/>
            <person name="Sun H."/>
            <person name="Yadav J.S."/>
            <person name="Pangilinan J."/>
            <person name="Larsson K.H."/>
            <person name="Matsuura K."/>
            <person name="Barry K."/>
            <person name="Labutti K."/>
            <person name="Kuo R."/>
            <person name="Ohm R.A."/>
            <person name="Bhattacharya S.S."/>
            <person name="Shirouzu T."/>
            <person name="Yoshinaga Y."/>
            <person name="Martin F.M."/>
            <person name="Grigoriev I.V."/>
            <person name="Hibbett D.S."/>
        </authorList>
    </citation>
    <scope>NUCLEOTIDE SEQUENCE [LARGE SCALE GENOMIC DNA]</scope>
    <source>
        <strain evidence="8 9">HHB12029</strain>
    </source>
</reference>
<evidence type="ECO:0000256" key="4">
    <source>
        <dbReference type="PIRSR" id="PIRSR036492-1"/>
    </source>
</evidence>
<dbReference type="SUPFAM" id="SSF53720">
    <property type="entry name" value="ALDH-like"/>
    <property type="match status" value="1"/>
</dbReference>
<dbReference type="Gene3D" id="3.40.309.10">
    <property type="entry name" value="Aldehyde Dehydrogenase, Chain A, domain 2"/>
    <property type="match status" value="1"/>
</dbReference>
<feature type="domain" description="Aldehyde dehydrogenase" evidence="7">
    <location>
        <begin position="9"/>
        <end position="403"/>
    </location>
</feature>
<comment type="similarity">
    <text evidence="1 3 6">Belongs to the aldehyde dehydrogenase family.</text>
</comment>
<dbReference type="GO" id="GO:0006081">
    <property type="term" value="P:aldehyde metabolic process"/>
    <property type="evidence" value="ECO:0007669"/>
    <property type="project" value="InterPro"/>
</dbReference>
<name>A0A165GLD3_EXIGL</name>
<sequence>MTTYQATPVAEIPTIRARLYEAFATGKTKDVAFRKTQLLQLAYMFQDNKQQLHDALVADLGHHPNETEYIEYSAIANHALKAYENVDAWAKPESPAFSLNTFPMSPRTYKQPKGVVLIIGPYNYPMFCVVIPLIGAIAAGCAVVVKPSEMTPHAAAFLTDLLPKYLDPTLYTVVNGAVPETTELLNLSWDHIFFTGGARVGRIVASAAAKHLTPVTLELGGKSPAIVDNNCDFDATARRILWGKMLNAGQSCTAPDYVMVVREGHDKLVAAFKKAHAQFFPSAETETEQTTRLINAAAFQRLTGLLDRTSGTVILGGERDSSRNWLATTIVDNCPFDDSLMTEELFGPVLPIVTVETIEDAVARISKGDRPLGCFVFSKNKKTIDYVFKNTTSGSVVANDSVIQAGGERTSLSSLSRVDTDGSSSGKYAFDTFTQLRGSLQFPLWLEGIMAHRYPPYTVS</sequence>
<evidence type="ECO:0000256" key="1">
    <source>
        <dbReference type="ARBA" id="ARBA00009986"/>
    </source>
</evidence>
<dbReference type="InParanoid" id="A0A165GLD3"/>
<dbReference type="GO" id="GO:0005737">
    <property type="term" value="C:cytoplasm"/>
    <property type="evidence" value="ECO:0007669"/>
    <property type="project" value="TreeGrafter"/>
</dbReference>
<dbReference type="InterPro" id="IPR016162">
    <property type="entry name" value="Ald_DH_N"/>
</dbReference>
<dbReference type="Proteomes" id="UP000077266">
    <property type="component" value="Unassembled WGS sequence"/>
</dbReference>
<protein>
    <recommendedName>
        <fullName evidence="3">Aldehyde dehydrogenase</fullName>
    </recommendedName>
</protein>
<accession>A0A165GLD3</accession>
<dbReference type="STRING" id="1314781.A0A165GLD3"/>
<dbReference type="GO" id="GO:0004029">
    <property type="term" value="F:aldehyde dehydrogenase (NAD+) activity"/>
    <property type="evidence" value="ECO:0007669"/>
    <property type="project" value="TreeGrafter"/>
</dbReference>
<keyword evidence="2 3" id="KW-0560">Oxidoreductase</keyword>
<dbReference type="OrthoDB" id="440325at2759"/>
<evidence type="ECO:0000256" key="3">
    <source>
        <dbReference type="PIRNR" id="PIRNR036492"/>
    </source>
</evidence>
<proteinExistence type="inferred from homology"/>
<dbReference type="InterPro" id="IPR029510">
    <property type="entry name" value="Ald_DH_CS_GLU"/>
</dbReference>
<dbReference type="PIRSF" id="PIRSF036492">
    <property type="entry name" value="ALDH"/>
    <property type="match status" value="1"/>
</dbReference>
<dbReference type="PANTHER" id="PTHR43570">
    <property type="entry name" value="ALDEHYDE DEHYDROGENASE"/>
    <property type="match status" value="1"/>
</dbReference>
<feature type="active site" evidence="4 5">
    <location>
        <position position="218"/>
    </location>
</feature>
<dbReference type="Gene3D" id="3.40.605.10">
    <property type="entry name" value="Aldehyde Dehydrogenase, Chain A, domain 1"/>
    <property type="match status" value="1"/>
</dbReference>
<dbReference type="AlphaFoldDB" id="A0A165GLD3"/>
<dbReference type="InterPro" id="IPR016163">
    <property type="entry name" value="Ald_DH_C"/>
</dbReference>
<dbReference type="FunFam" id="3.40.605.10:FF:000004">
    <property type="entry name" value="Aldehyde dehydrogenase"/>
    <property type="match status" value="1"/>
</dbReference>
<gene>
    <name evidence="8" type="ORF">EXIGLDRAFT_710740</name>
</gene>
<evidence type="ECO:0000313" key="9">
    <source>
        <dbReference type="Proteomes" id="UP000077266"/>
    </source>
</evidence>
<feature type="active site" evidence="4">
    <location>
        <position position="252"/>
    </location>
</feature>
<keyword evidence="9" id="KW-1185">Reference proteome</keyword>
<evidence type="ECO:0000259" key="7">
    <source>
        <dbReference type="Pfam" id="PF00171"/>
    </source>
</evidence>
<dbReference type="Pfam" id="PF00171">
    <property type="entry name" value="Aldedh"/>
    <property type="match status" value="1"/>
</dbReference>